<dbReference type="InterPro" id="IPR016166">
    <property type="entry name" value="FAD-bd_PCMH"/>
</dbReference>
<organism evidence="3 4">
    <name type="scientific">Salinisphaera shabanensis E1L3A</name>
    <dbReference type="NCBI Taxonomy" id="1033802"/>
    <lineage>
        <taxon>Bacteria</taxon>
        <taxon>Pseudomonadati</taxon>
        <taxon>Pseudomonadota</taxon>
        <taxon>Gammaproteobacteria</taxon>
        <taxon>Salinisphaerales</taxon>
        <taxon>Salinisphaeraceae</taxon>
        <taxon>Salinisphaera</taxon>
    </lineage>
</organism>
<dbReference type="InterPro" id="IPR036683">
    <property type="entry name" value="CO_DH_flav_C_dom_sf"/>
</dbReference>
<dbReference type="SUPFAM" id="SSF56176">
    <property type="entry name" value="FAD-binding/transporter-associated domain-like"/>
    <property type="match status" value="1"/>
</dbReference>
<dbReference type="InterPro" id="IPR051312">
    <property type="entry name" value="Diverse_Substr_Oxidored"/>
</dbReference>
<dbReference type="InterPro" id="IPR016167">
    <property type="entry name" value="FAD-bd_PCMH_sub1"/>
</dbReference>
<dbReference type="EC" id="1.17.1.4" evidence="3"/>
<evidence type="ECO:0000313" key="3">
    <source>
        <dbReference type="EMBL" id="ERJ19996.1"/>
    </source>
</evidence>
<dbReference type="SUPFAM" id="SSF55447">
    <property type="entry name" value="CO dehydrogenase flavoprotein C-terminal domain-like"/>
    <property type="match status" value="1"/>
</dbReference>
<dbReference type="GO" id="GO:0004854">
    <property type="term" value="F:xanthine dehydrogenase activity"/>
    <property type="evidence" value="ECO:0007669"/>
    <property type="project" value="UniProtKB-EC"/>
</dbReference>
<keyword evidence="1" id="KW-0285">Flavoprotein</keyword>
<reference evidence="3 4" key="2">
    <citation type="journal article" date="2013" name="PLoS ONE">
        <title>INDIGO - INtegrated Data Warehouse of MIcrobial GenOmes with Examples from the Red Sea Extremophiles.</title>
        <authorList>
            <person name="Alam I."/>
            <person name="Antunes A."/>
            <person name="Kamau A.A."/>
            <person name="Ba Alawi W."/>
            <person name="Kalkatawi M."/>
            <person name="Stingl U."/>
            <person name="Bajic V.B."/>
        </authorList>
    </citation>
    <scope>NUCLEOTIDE SEQUENCE [LARGE SCALE GENOMIC DNA]</scope>
    <source>
        <strain evidence="3 4">E1L3A</strain>
    </source>
</reference>
<keyword evidence="4" id="KW-1185">Reference proteome</keyword>
<dbReference type="AlphaFoldDB" id="U2E8F7"/>
<dbReference type="SMART" id="SM01092">
    <property type="entry name" value="CO_deh_flav_C"/>
    <property type="match status" value="1"/>
</dbReference>
<dbReference type="OrthoDB" id="9814706at2"/>
<dbReference type="InterPro" id="IPR036318">
    <property type="entry name" value="FAD-bd_PCMH-like_sf"/>
</dbReference>
<proteinExistence type="predicted"/>
<gene>
    <name evidence="3" type="ORF">SSPSH_000860</name>
</gene>
<dbReference type="Proteomes" id="UP000006242">
    <property type="component" value="Unassembled WGS sequence"/>
</dbReference>
<dbReference type="Gene3D" id="3.30.43.10">
    <property type="entry name" value="Uridine Diphospho-n-acetylenolpyruvylglucosamine Reductase, domain 2"/>
    <property type="match status" value="1"/>
</dbReference>
<dbReference type="eggNOG" id="COG1319">
    <property type="taxonomic scope" value="Bacteria"/>
</dbReference>
<dbReference type="RefSeq" id="WP_006913858.1">
    <property type="nucleotide sequence ID" value="NZ_AFNV02000005.1"/>
</dbReference>
<evidence type="ECO:0000313" key="4">
    <source>
        <dbReference type="Proteomes" id="UP000006242"/>
    </source>
</evidence>
<comment type="caution">
    <text evidence="3">The sequence shown here is derived from an EMBL/GenBank/DDBJ whole genome shotgun (WGS) entry which is preliminary data.</text>
</comment>
<accession>U2E8F7</accession>
<dbReference type="InterPro" id="IPR005107">
    <property type="entry name" value="CO_DH_flav_C"/>
</dbReference>
<dbReference type="InterPro" id="IPR016169">
    <property type="entry name" value="FAD-bd_PCMH_sub2"/>
</dbReference>
<feature type="domain" description="FAD-binding PCMH-type" evidence="2">
    <location>
        <begin position="1"/>
        <end position="222"/>
    </location>
</feature>
<dbReference type="GO" id="GO:0071949">
    <property type="term" value="F:FAD binding"/>
    <property type="evidence" value="ECO:0007669"/>
    <property type="project" value="InterPro"/>
</dbReference>
<dbReference type="InterPro" id="IPR002346">
    <property type="entry name" value="Mopterin_DH_FAD-bd"/>
</dbReference>
<dbReference type="STRING" id="1033802.SSPSH_000860"/>
<evidence type="ECO:0000256" key="1">
    <source>
        <dbReference type="ARBA" id="ARBA00022827"/>
    </source>
</evidence>
<name>U2E8F7_9GAMM</name>
<dbReference type="Gene3D" id="3.30.390.50">
    <property type="entry name" value="CO dehydrogenase flavoprotein, C-terminal domain"/>
    <property type="match status" value="1"/>
</dbReference>
<protein>
    <submittedName>
        <fullName evidence="3">Oxidoreductase protein</fullName>
        <ecNumber evidence="3">1.17.1.4</ecNumber>
    </submittedName>
</protein>
<dbReference type="PANTHER" id="PTHR42659:SF9">
    <property type="entry name" value="XANTHINE DEHYDROGENASE FAD-BINDING SUBUNIT XDHB-RELATED"/>
    <property type="match status" value="1"/>
</dbReference>
<dbReference type="EMBL" id="AFNV02000005">
    <property type="protein sequence ID" value="ERJ19996.1"/>
    <property type="molecule type" value="Genomic_DNA"/>
</dbReference>
<reference evidence="3 4" key="1">
    <citation type="journal article" date="2011" name="J. Bacteriol.">
        <title>Genome sequence of Salinisphaera shabanensis, a gammaproteobacterium from the harsh, variable environment of the brine-seawater interface of the Shaban Deep in the Red Sea.</title>
        <authorList>
            <person name="Antunes A."/>
            <person name="Alam I."/>
            <person name="Bajic V.B."/>
            <person name="Stingl U."/>
        </authorList>
    </citation>
    <scope>NUCLEOTIDE SEQUENCE [LARGE SCALE GENOMIC DNA]</scope>
    <source>
        <strain evidence="3 4">E1L3A</strain>
    </source>
</reference>
<dbReference type="PANTHER" id="PTHR42659">
    <property type="entry name" value="XANTHINE DEHYDROGENASE SUBUNIT C-RELATED"/>
    <property type="match status" value="1"/>
</dbReference>
<dbReference type="Pfam" id="PF03450">
    <property type="entry name" value="CO_deh_flav_C"/>
    <property type="match status" value="1"/>
</dbReference>
<dbReference type="PROSITE" id="PS51387">
    <property type="entry name" value="FAD_PCMH"/>
    <property type="match status" value="1"/>
</dbReference>
<keyword evidence="3" id="KW-0560">Oxidoreductase</keyword>
<dbReference type="Pfam" id="PF00941">
    <property type="entry name" value="FAD_binding_5"/>
    <property type="match status" value="1"/>
</dbReference>
<sequence length="353" mass="36612">MNHFDYVRPTTIEDAVAAASEPGATYLAGGTNLLDLMKGGAIKPARLVDITHLPALNRIERDEGGGARIGALVKNAGLAYDDEFAHDFPAVAEALLAGASPQLRNAATVGGNLLQRTRCAYFYDPASACNKRVPGAGCDARDGLNSNHAVLGFSDACIATQPSDFCVALAALDAVVEIAGREGQREVALTDFHRLPGDTPHQETRLAPGELIVGVRLPKEAAAFAWHSRYLKVRERTSYAFALVSAAAALKIDDNGTITDARIAMGSIAAKPWRAYDAEAGLIGSQIGIEAFAAAGRAALAGAAPSGDNAYKIPLAQNAVARVLARAAAGTPRELPALPGAPFATATGELAHV</sequence>
<keyword evidence="1" id="KW-0274">FAD</keyword>
<dbReference type="Gene3D" id="3.30.465.10">
    <property type="match status" value="1"/>
</dbReference>
<evidence type="ECO:0000259" key="2">
    <source>
        <dbReference type="PROSITE" id="PS51387"/>
    </source>
</evidence>